<keyword evidence="2" id="KW-1185">Reference proteome</keyword>
<dbReference type="Proteomes" id="UP001432166">
    <property type="component" value="Chromosome"/>
</dbReference>
<dbReference type="InterPro" id="IPR036291">
    <property type="entry name" value="NAD(P)-bd_dom_sf"/>
</dbReference>
<name>A0ABZ1JNM0_9ACTN</name>
<dbReference type="EMBL" id="CP108133">
    <property type="protein sequence ID" value="WTP51911.1"/>
    <property type="molecule type" value="Genomic_DNA"/>
</dbReference>
<proteinExistence type="predicted"/>
<dbReference type="Gene3D" id="3.40.50.720">
    <property type="entry name" value="NAD(P)-binding Rossmann-like Domain"/>
    <property type="match status" value="1"/>
</dbReference>
<reference evidence="1" key="1">
    <citation type="submission" date="2022-10" db="EMBL/GenBank/DDBJ databases">
        <title>The complete genomes of actinobacterial strains from the NBC collection.</title>
        <authorList>
            <person name="Joergensen T.S."/>
            <person name="Alvarez Arevalo M."/>
            <person name="Sterndorff E.B."/>
            <person name="Faurdal D."/>
            <person name="Vuksanovic O."/>
            <person name="Mourched A.-S."/>
            <person name="Charusanti P."/>
            <person name="Shaw S."/>
            <person name="Blin K."/>
            <person name="Weber T."/>
        </authorList>
    </citation>
    <scope>NUCLEOTIDE SEQUENCE</scope>
    <source>
        <strain evidence="1">NBC_00189</strain>
    </source>
</reference>
<accession>A0ABZ1JNM0</accession>
<dbReference type="RefSeq" id="WP_189775875.1">
    <property type="nucleotide sequence ID" value="NZ_BMVY01000021.1"/>
</dbReference>
<evidence type="ECO:0008006" key="3">
    <source>
        <dbReference type="Google" id="ProtNLM"/>
    </source>
</evidence>
<sequence>MRPAADEAAVEGIRAHLDSLRMTKRSSRIADIADIAALAAFLASDAAAGLTGTWVNVIAGMFPS</sequence>
<evidence type="ECO:0000313" key="2">
    <source>
        <dbReference type="Proteomes" id="UP001432166"/>
    </source>
</evidence>
<organism evidence="1 2">
    <name type="scientific">Streptomyces tauricus</name>
    <dbReference type="NCBI Taxonomy" id="68274"/>
    <lineage>
        <taxon>Bacteria</taxon>
        <taxon>Bacillati</taxon>
        <taxon>Actinomycetota</taxon>
        <taxon>Actinomycetes</taxon>
        <taxon>Kitasatosporales</taxon>
        <taxon>Streptomycetaceae</taxon>
        <taxon>Streptomyces</taxon>
        <taxon>Streptomyces aurantiacus group</taxon>
    </lineage>
</organism>
<gene>
    <name evidence="1" type="ORF">OG288_28575</name>
</gene>
<evidence type="ECO:0000313" key="1">
    <source>
        <dbReference type="EMBL" id="WTP51911.1"/>
    </source>
</evidence>
<protein>
    <recommendedName>
        <fullName evidence="3">Short-chain dehydrogenase</fullName>
    </recommendedName>
</protein>
<dbReference type="SUPFAM" id="SSF51735">
    <property type="entry name" value="NAD(P)-binding Rossmann-fold domains"/>
    <property type="match status" value="1"/>
</dbReference>